<dbReference type="RefSeq" id="WP_146616104.1">
    <property type="nucleotide sequence ID" value="NZ_QLMA01000001.1"/>
</dbReference>
<reference evidence="1 2" key="1">
    <citation type="submission" date="2018-06" db="EMBL/GenBank/DDBJ databases">
        <title>Genomic Encyclopedia of Archaeal and Bacterial Type Strains, Phase II (KMG-II): from individual species to whole genera.</title>
        <authorList>
            <person name="Goeker M."/>
        </authorList>
    </citation>
    <scope>NUCLEOTIDE SEQUENCE [LARGE SCALE GENOMIC DNA]</scope>
    <source>
        <strain evidence="1 2">DSM 29821</strain>
    </source>
</reference>
<keyword evidence="2" id="KW-1185">Reference proteome</keyword>
<name>A0A327W9R4_9BACT</name>
<evidence type="ECO:0000313" key="1">
    <source>
        <dbReference type="EMBL" id="RAJ87447.1"/>
    </source>
</evidence>
<protein>
    <submittedName>
        <fullName evidence="1">Uncharacterized protein</fullName>
    </submittedName>
</protein>
<gene>
    <name evidence="1" type="ORF">CLV59_101198</name>
</gene>
<accession>A0A327W9R4</accession>
<dbReference type="AlphaFoldDB" id="A0A327W9R4"/>
<dbReference type="EMBL" id="QLMA01000001">
    <property type="protein sequence ID" value="RAJ87447.1"/>
    <property type="molecule type" value="Genomic_DNA"/>
</dbReference>
<organism evidence="1 2">
    <name type="scientific">Chitinophaga dinghuensis</name>
    <dbReference type="NCBI Taxonomy" id="1539050"/>
    <lineage>
        <taxon>Bacteria</taxon>
        <taxon>Pseudomonadati</taxon>
        <taxon>Bacteroidota</taxon>
        <taxon>Chitinophagia</taxon>
        <taxon>Chitinophagales</taxon>
        <taxon>Chitinophagaceae</taxon>
        <taxon>Chitinophaga</taxon>
    </lineage>
</organism>
<dbReference type="Proteomes" id="UP000249819">
    <property type="component" value="Unassembled WGS sequence"/>
</dbReference>
<proteinExistence type="predicted"/>
<comment type="caution">
    <text evidence="1">The sequence shown here is derived from an EMBL/GenBank/DDBJ whole genome shotgun (WGS) entry which is preliminary data.</text>
</comment>
<sequence length="79" mass="8780">MESIILSMLEDLHILHQLLRNSRHQGSYQTSATALKAENELLRSVVAATERLITLLEQPASTLLSTNQTVTIPNSDNTH</sequence>
<evidence type="ECO:0000313" key="2">
    <source>
        <dbReference type="Proteomes" id="UP000249819"/>
    </source>
</evidence>